<comment type="caution">
    <text evidence="5">The sequence shown here is derived from an EMBL/GenBank/DDBJ whole genome shotgun (WGS) entry which is preliminary data.</text>
</comment>
<evidence type="ECO:0000313" key="6">
    <source>
        <dbReference type="Proteomes" id="UP000251314"/>
    </source>
</evidence>
<organism evidence="5 6">
    <name type="scientific">Phytophthora cactorum</name>
    <dbReference type="NCBI Taxonomy" id="29920"/>
    <lineage>
        <taxon>Eukaryota</taxon>
        <taxon>Sar</taxon>
        <taxon>Stramenopiles</taxon>
        <taxon>Oomycota</taxon>
        <taxon>Peronosporomycetes</taxon>
        <taxon>Peronosporales</taxon>
        <taxon>Peronosporaceae</taxon>
        <taxon>Phytophthora</taxon>
    </lineage>
</organism>
<dbReference type="EMBL" id="RCMK01000007">
    <property type="protein sequence ID" value="KAG2955091.1"/>
    <property type="molecule type" value="Genomic_DNA"/>
</dbReference>
<dbReference type="EMBL" id="RCML01000001">
    <property type="protein sequence ID" value="KAG3000802.1"/>
    <property type="molecule type" value="Genomic_DNA"/>
</dbReference>
<dbReference type="Proteomes" id="UP000251314">
    <property type="component" value="Unassembled WGS sequence"/>
</dbReference>
<dbReference type="OrthoDB" id="2018329at2759"/>
<name>A0A329SY66_9STRA</name>
<dbReference type="EMBL" id="RCMV01000073">
    <property type="protein sequence ID" value="KAG3225837.1"/>
    <property type="molecule type" value="Genomic_DNA"/>
</dbReference>
<dbReference type="EMBL" id="RCMI01000003">
    <property type="protein sequence ID" value="KAG2944511.1"/>
    <property type="molecule type" value="Genomic_DNA"/>
</dbReference>
<evidence type="ECO:0000313" key="3">
    <source>
        <dbReference type="EMBL" id="KAG3000802.1"/>
    </source>
</evidence>
<evidence type="ECO:0000313" key="4">
    <source>
        <dbReference type="EMBL" id="KAG3225837.1"/>
    </source>
</evidence>
<dbReference type="AlphaFoldDB" id="A0A329SY66"/>
<evidence type="ECO:0000313" key="5">
    <source>
        <dbReference type="EMBL" id="RAW40522.1"/>
    </source>
</evidence>
<dbReference type="STRING" id="29920.A0A329SY66"/>
<dbReference type="VEuPathDB" id="FungiDB:PC110_g3279"/>
<dbReference type="Proteomes" id="UP000697107">
    <property type="component" value="Unassembled WGS sequence"/>
</dbReference>
<reference evidence="1" key="2">
    <citation type="submission" date="2018-10" db="EMBL/GenBank/DDBJ databases">
        <title>Effector identification in a new, highly contiguous assembly of the strawberry crown rot pathogen Phytophthora cactorum.</title>
        <authorList>
            <person name="Armitage A.D."/>
            <person name="Nellist C.F."/>
            <person name="Bates H."/>
            <person name="Vickerstaff R.J."/>
            <person name="Harrison R.J."/>
        </authorList>
    </citation>
    <scope>NUCLEOTIDE SEQUENCE</scope>
    <source>
        <strain evidence="1">4032</strain>
        <strain evidence="2">4040</strain>
        <strain evidence="3">P415</strain>
        <strain evidence="4">P421</strain>
    </source>
</reference>
<keyword evidence="6" id="KW-1185">Reference proteome</keyword>
<evidence type="ECO:0000313" key="2">
    <source>
        <dbReference type="EMBL" id="KAG2955091.1"/>
    </source>
</evidence>
<reference evidence="5 6" key="1">
    <citation type="submission" date="2018-01" db="EMBL/GenBank/DDBJ databases">
        <title>Draft genome of the strawberry crown rot pathogen Phytophthora cactorum.</title>
        <authorList>
            <person name="Armitage A.D."/>
            <person name="Lysoe E."/>
            <person name="Nellist C.F."/>
            <person name="Harrison R.J."/>
            <person name="Brurberg M.B."/>
        </authorList>
    </citation>
    <scope>NUCLEOTIDE SEQUENCE [LARGE SCALE GENOMIC DNA]</scope>
    <source>
        <strain evidence="5 6">10300</strain>
    </source>
</reference>
<dbReference type="Proteomes" id="UP000760860">
    <property type="component" value="Unassembled WGS sequence"/>
</dbReference>
<accession>A0A329SY66</accession>
<dbReference type="EMBL" id="MJFZ01000046">
    <property type="protein sequence ID" value="RAW40522.1"/>
    <property type="molecule type" value="Genomic_DNA"/>
</dbReference>
<gene>
    <name evidence="5" type="ORF">PC110_g3279</name>
    <name evidence="1" type="ORF">PC115_g237</name>
    <name evidence="2" type="ORF">PC117_g715</name>
    <name evidence="3" type="ORF">PC118_g22</name>
    <name evidence="4" type="ORF">PC129_g3575</name>
</gene>
<proteinExistence type="predicted"/>
<dbReference type="Proteomes" id="UP000774804">
    <property type="component" value="Unassembled WGS sequence"/>
</dbReference>
<sequence>MWKHELFSTDEHKEFDQELTSLMPTLSQPSNQSLTAVVPQIAEVLNRKLDPLSSGVDTLKAMMKKRLVLPWGDVDAGSDVSSSTVTLPGNTCSQFTTQSSTVDYPKLSRVISTVADLWKEYSTGLARKMAISEAN</sequence>
<dbReference type="Proteomes" id="UP000736787">
    <property type="component" value="Unassembled WGS sequence"/>
</dbReference>
<evidence type="ECO:0000313" key="1">
    <source>
        <dbReference type="EMBL" id="KAG2944511.1"/>
    </source>
</evidence>
<protein>
    <submittedName>
        <fullName evidence="5">Uncharacterized protein</fullName>
    </submittedName>
</protein>